<evidence type="ECO:0000256" key="2">
    <source>
        <dbReference type="SAM" id="Phobius"/>
    </source>
</evidence>
<dbReference type="PANTHER" id="PTHR28026">
    <property type="entry name" value="DUF962 DOMAIN PROTEIN (AFU_ORTHOLOGUE AFUA_8G05310)"/>
    <property type="match status" value="1"/>
</dbReference>
<dbReference type="Proteomes" id="UP000001876">
    <property type="component" value="Unassembled WGS sequence"/>
</dbReference>
<dbReference type="GeneID" id="9684066"/>
<feature type="transmembrane region" description="Helical" evidence="2">
    <location>
        <begin position="261"/>
        <end position="285"/>
    </location>
</feature>
<proteinExistence type="predicted"/>
<feature type="transmembrane region" description="Helical" evidence="2">
    <location>
        <begin position="332"/>
        <end position="353"/>
    </location>
</feature>
<evidence type="ECO:0000313" key="4">
    <source>
        <dbReference type="Proteomes" id="UP000001876"/>
    </source>
</evidence>
<dbReference type="eggNOG" id="KOG3292">
    <property type="taxonomic scope" value="Eukaryota"/>
</dbReference>
<keyword evidence="2" id="KW-0472">Membrane</keyword>
<evidence type="ECO:0000256" key="1">
    <source>
        <dbReference type="SAM" id="MobiDB-lite"/>
    </source>
</evidence>
<reference evidence="3 4" key="1">
    <citation type="journal article" date="2009" name="Science">
        <title>Green evolution and dynamic adaptations revealed by genomes of the marine picoeukaryotes Micromonas.</title>
        <authorList>
            <person name="Worden A.Z."/>
            <person name="Lee J.H."/>
            <person name="Mock T."/>
            <person name="Rouze P."/>
            <person name="Simmons M.P."/>
            <person name="Aerts A.L."/>
            <person name="Allen A.E."/>
            <person name="Cuvelier M.L."/>
            <person name="Derelle E."/>
            <person name="Everett M.V."/>
            <person name="Foulon E."/>
            <person name="Grimwood J."/>
            <person name="Gundlach H."/>
            <person name="Henrissat B."/>
            <person name="Napoli C."/>
            <person name="McDonald S.M."/>
            <person name="Parker M.S."/>
            <person name="Rombauts S."/>
            <person name="Salamov A."/>
            <person name="Von Dassow P."/>
            <person name="Badger J.H."/>
            <person name="Coutinho P.M."/>
            <person name="Demir E."/>
            <person name="Dubchak I."/>
            <person name="Gentemann C."/>
            <person name="Eikrem W."/>
            <person name="Gready J.E."/>
            <person name="John U."/>
            <person name="Lanier W."/>
            <person name="Lindquist E.A."/>
            <person name="Lucas S."/>
            <person name="Mayer K.F."/>
            <person name="Moreau H."/>
            <person name="Not F."/>
            <person name="Otillar R."/>
            <person name="Panaud O."/>
            <person name="Pangilinan J."/>
            <person name="Paulsen I."/>
            <person name="Piegu B."/>
            <person name="Poliakov A."/>
            <person name="Robbens S."/>
            <person name="Schmutz J."/>
            <person name="Toulza E."/>
            <person name="Wyss T."/>
            <person name="Zelensky A."/>
            <person name="Zhou K."/>
            <person name="Armbrust E.V."/>
            <person name="Bhattacharya D."/>
            <person name="Goodenough U.W."/>
            <person name="Van de Peer Y."/>
            <person name="Grigoriev I.V."/>
        </authorList>
    </citation>
    <scope>NUCLEOTIDE SEQUENCE [LARGE SCALE GENOMIC DNA]</scope>
    <source>
        <strain evidence="3 4">CCMP1545</strain>
    </source>
</reference>
<sequence>MDERNGAEDAIGRRDERGAIDELLCFALLCFARRSTELTDAASGCDSTTLYDFQKKIAWTVRFQIASARRPNAMTSRAPQPMPPRPRARASLAPESPMSSPRRKTRAIAGLNADLLDQLSFYGSYHRNAINQCIHFVFVPGIVWSALVWMASSGPLLPASALNLPAAISSTPWMGAALPDALVAAASPNLAFFAMLAYASHTLVPIRPRRRGERRSLRTLPGASLRPPIAFNPRPRRLSTPTDAFELRPDVALYGTTLRYAFYYVLLEPFAGVAWTLLVGVPSFLTATWYRAARGDAACANALVVHLLSWYMQIHPGHAVFEKRRPALTESLFQSLALAPLFVWLEALFALGYRPKLRARLKRRVARRVERMDAIKARGLAERPSWNRTVSKTVKPEIQ</sequence>
<feature type="region of interest" description="Disordered" evidence="1">
    <location>
        <begin position="70"/>
        <end position="102"/>
    </location>
</feature>
<evidence type="ECO:0000313" key="3">
    <source>
        <dbReference type="EMBL" id="EEH57441.1"/>
    </source>
</evidence>
<gene>
    <name evidence="3" type="ORF">MICPUCDRAFT_58351</name>
</gene>
<dbReference type="Pfam" id="PF06127">
    <property type="entry name" value="Mpo1-like"/>
    <property type="match status" value="1"/>
</dbReference>
<dbReference type="KEGG" id="mpp:MICPUCDRAFT_58351"/>
<dbReference type="GO" id="GO:0046521">
    <property type="term" value="P:sphingoid catabolic process"/>
    <property type="evidence" value="ECO:0007669"/>
    <property type="project" value="TreeGrafter"/>
</dbReference>
<dbReference type="RefSeq" id="XP_003058986.1">
    <property type="nucleotide sequence ID" value="XM_003058940.1"/>
</dbReference>
<dbReference type="EMBL" id="GG663739">
    <property type="protein sequence ID" value="EEH57441.1"/>
    <property type="molecule type" value="Genomic_DNA"/>
</dbReference>
<keyword evidence="4" id="KW-1185">Reference proteome</keyword>
<accession>C1MS53</accession>
<dbReference type="PANTHER" id="PTHR28026:SF9">
    <property type="entry name" value="2-HYDROXY-PALMITIC ACID DIOXYGENASE MPO1"/>
    <property type="match status" value="1"/>
</dbReference>
<name>C1MS53_MICPC</name>
<dbReference type="InterPro" id="IPR009305">
    <property type="entry name" value="Mpo1-like"/>
</dbReference>
<organism evidence="4">
    <name type="scientific">Micromonas pusilla (strain CCMP1545)</name>
    <name type="common">Picoplanktonic green alga</name>
    <dbReference type="NCBI Taxonomy" id="564608"/>
    <lineage>
        <taxon>Eukaryota</taxon>
        <taxon>Viridiplantae</taxon>
        <taxon>Chlorophyta</taxon>
        <taxon>Mamiellophyceae</taxon>
        <taxon>Mamiellales</taxon>
        <taxon>Mamiellaceae</taxon>
        <taxon>Micromonas</taxon>
    </lineage>
</organism>
<keyword evidence="2" id="KW-0812">Transmembrane</keyword>
<protein>
    <submittedName>
        <fullName evidence="3">Predicted protein</fullName>
    </submittedName>
</protein>
<feature type="transmembrane region" description="Helical" evidence="2">
    <location>
        <begin position="133"/>
        <end position="152"/>
    </location>
</feature>
<feature type="transmembrane region" description="Helical" evidence="2">
    <location>
        <begin position="181"/>
        <end position="206"/>
    </location>
</feature>
<dbReference type="AlphaFoldDB" id="C1MS53"/>
<dbReference type="GO" id="GO:0016020">
    <property type="term" value="C:membrane"/>
    <property type="evidence" value="ECO:0007669"/>
    <property type="project" value="GOC"/>
</dbReference>
<keyword evidence="2" id="KW-1133">Transmembrane helix</keyword>
<dbReference type="OrthoDB" id="2124888at2759"/>
<dbReference type="GO" id="GO:0005783">
    <property type="term" value="C:endoplasmic reticulum"/>
    <property type="evidence" value="ECO:0007669"/>
    <property type="project" value="TreeGrafter"/>
</dbReference>